<evidence type="ECO:0000256" key="2">
    <source>
        <dbReference type="ARBA" id="ARBA00007964"/>
    </source>
</evidence>
<dbReference type="Gene3D" id="3.30.70.260">
    <property type="match status" value="1"/>
</dbReference>
<feature type="domain" description="ACT" evidence="12">
    <location>
        <begin position="296"/>
        <end position="367"/>
    </location>
</feature>
<evidence type="ECO:0000256" key="9">
    <source>
        <dbReference type="ARBA" id="ARBA00023141"/>
    </source>
</evidence>
<evidence type="ECO:0000256" key="8">
    <source>
        <dbReference type="ARBA" id="ARBA00023027"/>
    </source>
</evidence>
<accession>A0A235BCF6</accession>
<dbReference type="EMBL" id="NOWF01000001">
    <property type="protein sequence ID" value="OYD09973.1"/>
    <property type="molecule type" value="Genomic_DNA"/>
</dbReference>
<evidence type="ECO:0000256" key="3">
    <source>
        <dbReference type="ARBA" id="ARBA00012068"/>
    </source>
</evidence>
<dbReference type="FunFam" id="1.10.3660.10:FF:000003">
    <property type="entry name" value="Prephenate dehydrogenase"/>
    <property type="match status" value="1"/>
</dbReference>
<dbReference type="Proteomes" id="UP000215459">
    <property type="component" value="Unassembled WGS sequence"/>
</dbReference>
<dbReference type="AlphaFoldDB" id="A0A235BCF6"/>
<dbReference type="InterPro" id="IPR036291">
    <property type="entry name" value="NAD(P)-bd_dom_sf"/>
</dbReference>
<dbReference type="PROSITE" id="PS51671">
    <property type="entry name" value="ACT"/>
    <property type="match status" value="1"/>
</dbReference>
<comment type="similarity">
    <text evidence="2">Belongs to the prephenate/arogenate dehydrogenase family.</text>
</comment>
<dbReference type="InterPro" id="IPR050812">
    <property type="entry name" value="Preph/Arog_dehydrog"/>
</dbReference>
<dbReference type="InterPro" id="IPR008927">
    <property type="entry name" value="6-PGluconate_DH-like_C_sf"/>
</dbReference>
<dbReference type="GO" id="GO:0006571">
    <property type="term" value="P:tyrosine biosynthetic process"/>
    <property type="evidence" value="ECO:0007669"/>
    <property type="project" value="UniProtKB-UniPathway"/>
</dbReference>
<dbReference type="Pfam" id="PF20463">
    <property type="entry name" value="PDH_C"/>
    <property type="match status" value="1"/>
</dbReference>
<dbReference type="InterPro" id="IPR046825">
    <property type="entry name" value="PDH_C"/>
</dbReference>
<evidence type="ECO:0000256" key="10">
    <source>
        <dbReference type="ARBA" id="ARBA00049260"/>
    </source>
</evidence>
<keyword evidence="5" id="KW-0827">Tyrosine biosynthesis</keyword>
<dbReference type="Pfam" id="PF02153">
    <property type="entry name" value="PDH_N"/>
    <property type="match status" value="1"/>
</dbReference>
<dbReference type="InterPro" id="IPR045865">
    <property type="entry name" value="ACT-like_dom_sf"/>
</dbReference>
<dbReference type="InterPro" id="IPR003099">
    <property type="entry name" value="Prephen_DH"/>
</dbReference>
<dbReference type="FunFam" id="3.40.50.720:FF:000208">
    <property type="entry name" value="Prephenate dehydrogenase"/>
    <property type="match status" value="1"/>
</dbReference>
<dbReference type="RefSeq" id="WP_094263072.1">
    <property type="nucleotide sequence ID" value="NZ_NOWF01000001.1"/>
</dbReference>
<evidence type="ECO:0000256" key="5">
    <source>
        <dbReference type="ARBA" id="ARBA00022498"/>
    </source>
</evidence>
<dbReference type="NCBIfam" id="NF005107">
    <property type="entry name" value="PRK06545.1-5"/>
    <property type="match status" value="1"/>
</dbReference>
<dbReference type="PANTHER" id="PTHR21363">
    <property type="entry name" value="PREPHENATE DEHYDROGENASE"/>
    <property type="match status" value="1"/>
</dbReference>
<comment type="catalytic activity">
    <reaction evidence="10">
        <text>prephenate + NAD(+) = 3-(4-hydroxyphenyl)pyruvate + CO2 + NADH</text>
        <dbReference type="Rhea" id="RHEA:13869"/>
        <dbReference type="ChEBI" id="CHEBI:16526"/>
        <dbReference type="ChEBI" id="CHEBI:29934"/>
        <dbReference type="ChEBI" id="CHEBI:36242"/>
        <dbReference type="ChEBI" id="CHEBI:57540"/>
        <dbReference type="ChEBI" id="CHEBI:57945"/>
        <dbReference type="EC" id="1.3.1.12"/>
    </reaction>
</comment>
<dbReference type="SUPFAM" id="SSF55021">
    <property type="entry name" value="ACT-like"/>
    <property type="match status" value="1"/>
</dbReference>
<organism evidence="13 14">
    <name type="scientific">Paludifilum halophilum</name>
    <dbReference type="NCBI Taxonomy" id="1642702"/>
    <lineage>
        <taxon>Bacteria</taxon>
        <taxon>Bacillati</taxon>
        <taxon>Bacillota</taxon>
        <taxon>Bacilli</taxon>
        <taxon>Bacillales</taxon>
        <taxon>Thermoactinomycetaceae</taxon>
        <taxon>Paludifilum</taxon>
    </lineage>
</organism>
<dbReference type="SUPFAM" id="SSF51735">
    <property type="entry name" value="NAD(P)-binding Rossmann-fold domains"/>
    <property type="match status" value="1"/>
</dbReference>
<evidence type="ECO:0000259" key="11">
    <source>
        <dbReference type="PROSITE" id="PS51176"/>
    </source>
</evidence>
<keyword evidence="9" id="KW-0057">Aromatic amino acid biosynthesis</keyword>
<proteinExistence type="inferred from homology"/>
<dbReference type="Gene3D" id="1.10.3660.10">
    <property type="entry name" value="6-phosphogluconate dehydrogenase C-terminal like domain"/>
    <property type="match status" value="1"/>
</dbReference>
<dbReference type="EC" id="1.3.1.12" evidence="3"/>
<evidence type="ECO:0000256" key="4">
    <source>
        <dbReference type="ARBA" id="ARBA00016891"/>
    </source>
</evidence>
<evidence type="ECO:0000256" key="7">
    <source>
        <dbReference type="ARBA" id="ARBA00023002"/>
    </source>
</evidence>
<dbReference type="InterPro" id="IPR002912">
    <property type="entry name" value="ACT_dom"/>
</dbReference>
<dbReference type="PROSITE" id="PS51176">
    <property type="entry name" value="PDH_ADH"/>
    <property type="match status" value="1"/>
</dbReference>
<sequence length="367" mass="40681">MERAAVLGIGLIGGSLALGLKERAGVEVYGYDRSEKTLHLAESAGVIHRGFTRMEEAVTKADYIFLAVPVGTAPDLLEALAELDLKPDCLISDVGSTKGRIMEQAAVFPRLREAFIGGHPMAGSHQSGVKAARSLLFENAYYILTPFPETPLSKVQRLSRLLVTATRAQLVIMNPEHHDRIVGAISHLPHILAAGLVNQVDRYNESNEWFHRLAAGGFRDLTRIAASDPVMWRDILLSNRESILGLMQDWIREMERVKEALEAEDSFSIQTFFEQAKISREQLPDRKIGILSPVWECYVDVADHPGVIGKVATLLGEEGISIANIGVMENREDGAGVLRLAFREERDYRRAKTVLARKGYTVIDLNE</sequence>
<keyword evidence="7" id="KW-0560">Oxidoreductase</keyword>
<keyword evidence="6" id="KW-0028">Amino-acid biosynthesis</keyword>
<dbReference type="Gene3D" id="3.40.50.720">
    <property type="entry name" value="NAD(P)-binding Rossmann-like Domain"/>
    <property type="match status" value="1"/>
</dbReference>
<gene>
    <name evidence="13" type="ORF">CHM34_01535</name>
</gene>
<dbReference type="GO" id="GO:0004665">
    <property type="term" value="F:prephenate dehydrogenase (NADP+) activity"/>
    <property type="evidence" value="ECO:0007669"/>
    <property type="project" value="InterPro"/>
</dbReference>
<dbReference type="GO" id="GO:0070403">
    <property type="term" value="F:NAD+ binding"/>
    <property type="evidence" value="ECO:0007669"/>
    <property type="project" value="InterPro"/>
</dbReference>
<evidence type="ECO:0000313" key="13">
    <source>
        <dbReference type="EMBL" id="OYD09973.1"/>
    </source>
</evidence>
<keyword evidence="8" id="KW-0520">NAD</keyword>
<dbReference type="SUPFAM" id="SSF48179">
    <property type="entry name" value="6-phosphogluconate dehydrogenase C-terminal domain-like"/>
    <property type="match status" value="1"/>
</dbReference>
<keyword evidence="14" id="KW-1185">Reference proteome</keyword>
<dbReference type="InterPro" id="IPR046826">
    <property type="entry name" value="PDH_N"/>
</dbReference>
<name>A0A235BCF6_9BACL</name>
<dbReference type="PANTHER" id="PTHR21363:SF0">
    <property type="entry name" value="PREPHENATE DEHYDROGENASE [NADP(+)]"/>
    <property type="match status" value="1"/>
</dbReference>
<evidence type="ECO:0000256" key="6">
    <source>
        <dbReference type="ARBA" id="ARBA00022605"/>
    </source>
</evidence>
<comment type="caution">
    <text evidence="13">The sequence shown here is derived from an EMBL/GenBank/DDBJ whole genome shotgun (WGS) entry which is preliminary data.</text>
</comment>
<reference evidence="13 14" key="1">
    <citation type="submission" date="2017-07" db="EMBL/GenBank/DDBJ databases">
        <title>The genome sequence of Paludifilum halophilum highlights mechanisms for microbial adaptation to high salt environemnts.</title>
        <authorList>
            <person name="Belbahri L."/>
        </authorList>
    </citation>
    <scope>NUCLEOTIDE SEQUENCE [LARGE SCALE GENOMIC DNA]</scope>
    <source>
        <strain evidence="13 14">DSM 102817</strain>
    </source>
</reference>
<evidence type="ECO:0000256" key="1">
    <source>
        <dbReference type="ARBA" id="ARBA00005067"/>
    </source>
</evidence>
<feature type="domain" description="Prephenate/arogenate dehydrogenase" evidence="11">
    <location>
        <begin position="2"/>
        <end position="291"/>
    </location>
</feature>
<dbReference type="OrthoDB" id="9802008at2"/>
<dbReference type="UniPathway" id="UPA00122">
    <property type="reaction ID" value="UER00961"/>
</dbReference>
<evidence type="ECO:0000259" key="12">
    <source>
        <dbReference type="PROSITE" id="PS51671"/>
    </source>
</evidence>
<dbReference type="GO" id="GO:0008977">
    <property type="term" value="F:prephenate dehydrogenase (NAD+) activity"/>
    <property type="evidence" value="ECO:0007669"/>
    <property type="project" value="UniProtKB-EC"/>
</dbReference>
<protein>
    <recommendedName>
        <fullName evidence="4">Prephenate dehydrogenase</fullName>
        <ecNumber evidence="3">1.3.1.12</ecNumber>
    </recommendedName>
</protein>
<evidence type="ECO:0000313" key="14">
    <source>
        <dbReference type="Proteomes" id="UP000215459"/>
    </source>
</evidence>
<comment type="pathway">
    <text evidence="1">Amino-acid biosynthesis; L-tyrosine biosynthesis; (4-hydroxyphenyl)pyruvate from prephenate (NAD(+) route): step 1/1.</text>
</comment>